<feature type="transmembrane region" description="Helical" evidence="1">
    <location>
        <begin position="20"/>
        <end position="38"/>
    </location>
</feature>
<accession>A0A4R5TQZ0</accession>
<evidence type="ECO:0000313" key="3">
    <source>
        <dbReference type="Proteomes" id="UP000294796"/>
    </source>
</evidence>
<dbReference type="Proteomes" id="UP000294796">
    <property type="component" value="Unassembled WGS sequence"/>
</dbReference>
<dbReference type="RefSeq" id="WP_133323414.1">
    <property type="nucleotide sequence ID" value="NZ_SMTF01000016.1"/>
</dbReference>
<keyword evidence="3" id="KW-1185">Reference proteome</keyword>
<organism evidence="2 3">
    <name type="scientific">Luteimonas aestuarii</name>
    <dbReference type="NCBI Taxonomy" id="453837"/>
    <lineage>
        <taxon>Bacteria</taxon>
        <taxon>Pseudomonadati</taxon>
        <taxon>Pseudomonadota</taxon>
        <taxon>Gammaproteobacteria</taxon>
        <taxon>Lysobacterales</taxon>
        <taxon>Lysobacteraceae</taxon>
        <taxon>Luteimonas</taxon>
    </lineage>
</organism>
<protein>
    <submittedName>
        <fullName evidence="2">Uncharacterized protein</fullName>
    </submittedName>
</protein>
<evidence type="ECO:0000256" key="1">
    <source>
        <dbReference type="SAM" id="Phobius"/>
    </source>
</evidence>
<dbReference type="AlphaFoldDB" id="A0A4R5TQZ0"/>
<evidence type="ECO:0000313" key="2">
    <source>
        <dbReference type="EMBL" id="TDK21559.1"/>
    </source>
</evidence>
<dbReference type="OrthoDB" id="6054402at2"/>
<name>A0A4R5TQZ0_9GAMM</name>
<dbReference type="EMBL" id="SMTF01000016">
    <property type="protein sequence ID" value="TDK21559.1"/>
    <property type="molecule type" value="Genomic_DNA"/>
</dbReference>
<comment type="caution">
    <text evidence="2">The sequence shown here is derived from an EMBL/GenBank/DDBJ whole genome shotgun (WGS) entry which is preliminary data.</text>
</comment>
<gene>
    <name evidence="2" type="ORF">E2F46_15110</name>
</gene>
<sequence length="146" mass="15774">MRPDVVGAAGARIPWRPSRYVLGALVVLTALALVATWASEMPALATWPLSLLVVVHGVRSLRLEAARPAFELVVRADGAAFVDGQRVESLQVAWRGPLAFAGWQDRQGRSQRCAWWPDTLPSKRRRELRLAAPSGPSTDGGTSVAP</sequence>
<keyword evidence="1" id="KW-0812">Transmembrane</keyword>
<dbReference type="InterPro" id="IPR009883">
    <property type="entry name" value="YgfX"/>
</dbReference>
<reference evidence="2 3" key="1">
    <citation type="submission" date="2019-03" db="EMBL/GenBank/DDBJ databases">
        <title>Luteimonas zhaokaii sp.nov., isolated from the rectal contents of Plateau pika in Yushu, Qinghai Province, China.</title>
        <authorList>
            <person name="Zhang G."/>
        </authorList>
    </citation>
    <scope>NUCLEOTIDE SEQUENCE [LARGE SCALE GENOMIC DNA]</scope>
    <source>
        <strain evidence="2 3">B9</strain>
    </source>
</reference>
<keyword evidence="1" id="KW-1133">Transmembrane helix</keyword>
<proteinExistence type="predicted"/>
<keyword evidence="1" id="KW-0472">Membrane</keyword>
<dbReference type="Pfam" id="PF07254">
    <property type="entry name" value="Cpta_toxin"/>
    <property type="match status" value="1"/>
</dbReference>